<organism evidence="1 2">
    <name type="scientific">Alicyclobacillus cycloheptanicus</name>
    <dbReference type="NCBI Taxonomy" id="1457"/>
    <lineage>
        <taxon>Bacteria</taxon>
        <taxon>Bacillati</taxon>
        <taxon>Bacillota</taxon>
        <taxon>Bacilli</taxon>
        <taxon>Bacillales</taxon>
        <taxon>Alicyclobacillaceae</taxon>
        <taxon>Alicyclobacillus</taxon>
    </lineage>
</organism>
<evidence type="ECO:0000313" key="1">
    <source>
        <dbReference type="EMBL" id="MDQ0191575.1"/>
    </source>
</evidence>
<dbReference type="InterPro" id="IPR014710">
    <property type="entry name" value="RmlC-like_jellyroll"/>
</dbReference>
<sequence>MTYEERLDGYYDRLKSRNLGPLWNSIGSIMTQEPKPRVIPYLWKWDEVKKFVMESGNL</sequence>
<evidence type="ECO:0000313" key="2">
    <source>
        <dbReference type="Proteomes" id="UP001232973"/>
    </source>
</evidence>
<dbReference type="Proteomes" id="UP001232973">
    <property type="component" value="Unassembled WGS sequence"/>
</dbReference>
<accession>A0ABT9XMN2</accession>
<dbReference type="EMBL" id="JAUSTP010000056">
    <property type="protein sequence ID" value="MDQ0191575.1"/>
    <property type="molecule type" value="Genomic_DNA"/>
</dbReference>
<reference evidence="1 2" key="1">
    <citation type="submission" date="2023-07" db="EMBL/GenBank/DDBJ databases">
        <title>Genomic Encyclopedia of Type Strains, Phase IV (KMG-IV): sequencing the most valuable type-strain genomes for metagenomic binning, comparative biology and taxonomic classification.</title>
        <authorList>
            <person name="Goeker M."/>
        </authorList>
    </citation>
    <scope>NUCLEOTIDE SEQUENCE [LARGE SCALE GENOMIC DNA]</scope>
    <source>
        <strain evidence="1 2">DSM 4006</strain>
    </source>
</reference>
<proteinExistence type="predicted"/>
<keyword evidence="2" id="KW-1185">Reference proteome</keyword>
<dbReference type="InterPro" id="IPR011051">
    <property type="entry name" value="RmlC_Cupin_sf"/>
</dbReference>
<gene>
    <name evidence="1" type="ORF">J2S03_003446</name>
</gene>
<dbReference type="SUPFAM" id="SSF51182">
    <property type="entry name" value="RmlC-like cupins"/>
    <property type="match status" value="1"/>
</dbReference>
<comment type="caution">
    <text evidence="1">The sequence shown here is derived from an EMBL/GenBank/DDBJ whole genome shotgun (WGS) entry which is preliminary data.</text>
</comment>
<protein>
    <submittedName>
        <fullName evidence="1">Gentisate 1,2-dioxygenase</fullName>
    </submittedName>
</protein>
<dbReference type="Gene3D" id="2.60.120.10">
    <property type="entry name" value="Jelly Rolls"/>
    <property type="match status" value="1"/>
</dbReference>
<name>A0ABT9XMN2_9BACL</name>